<dbReference type="GO" id="GO:0046872">
    <property type="term" value="F:metal ion binding"/>
    <property type="evidence" value="ECO:0007669"/>
    <property type="project" value="UniProtKB-KW"/>
</dbReference>
<organism evidence="14 15">
    <name type="scientific">Methanospirillum lacunae</name>
    <dbReference type="NCBI Taxonomy" id="668570"/>
    <lineage>
        <taxon>Archaea</taxon>
        <taxon>Methanobacteriati</taxon>
        <taxon>Methanobacteriota</taxon>
        <taxon>Stenosarchaea group</taxon>
        <taxon>Methanomicrobia</taxon>
        <taxon>Methanomicrobiales</taxon>
        <taxon>Methanospirillaceae</taxon>
        <taxon>Methanospirillum</taxon>
    </lineage>
</organism>
<dbReference type="InterPro" id="IPR002934">
    <property type="entry name" value="Polymerase_NTP_transf_dom"/>
</dbReference>
<evidence type="ECO:0000313" key="15">
    <source>
        <dbReference type="Proteomes" id="UP000245657"/>
    </source>
</evidence>
<dbReference type="InterPro" id="IPR043519">
    <property type="entry name" value="NT_sf"/>
</dbReference>
<evidence type="ECO:0000313" key="14">
    <source>
        <dbReference type="EMBL" id="PWR71699.1"/>
    </source>
</evidence>
<dbReference type="CDD" id="cd05403">
    <property type="entry name" value="NT_KNTase_like"/>
    <property type="match status" value="1"/>
</dbReference>
<dbReference type="Proteomes" id="UP000245657">
    <property type="component" value="Unassembled WGS sequence"/>
</dbReference>
<evidence type="ECO:0000256" key="8">
    <source>
        <dbReference type="ARBA" id="ARBA00022842"/>
    </source>
</evidence>
<keyword evidence="7" id="KW-0067">ATP-binding</keyword>
<name>A0A2V2MWD0_9EURY</name>
<comment type="similarity">
    <text evidence="10">Belongs to the MntA antitoxin family.</text>
</comment>
<keyword evidence="6" id="KW-0547">Nucleotide-binding</keyword>
<dbReference type="PANTHER" id="PTHR33571:SF14">
    <property type="entry name" value="PROTEIN ADENYLYLTRANSFERASE MJ0435-RELATED"/>
    <property type="match status" value="1"/>
</dbReference>
<keyword evidence="3 14" id="KW-0808">Transferase</keyword>
<dbReference type="EMBL" id="QGMY01000008">
    <property type="protein sequence ID" value="PWR71699.1"/>
    <property type="molecule type" value="Genomic_DNA"/>
</dbReference>
<keyword evidence="2" id="KW-1277">Toxin-antitoxin system</keyword>
<dbReference type="OrthoDB" id="61846at2157"/>
<dbReference type="Pfam" id="PF01909">
    <property type="entry name" value="NTP_transf_2"/>
    <property type="match status" value="1"/>
</dbReference>
<comment type="caution">
    <text evidence="14">The sequence shown here is derived from an EMBL/GenBank/DDBJ whole genome shotgun (WGS) entry which is preliminary data.</text>
</comment>
<comment type="catalytic activity">
    <reaction evidence="12">
        <text>L-tyrosyl-[protein] + ATP = O-(5'-adenylyl)-L-tyrosyl-[protein] + diphosphate</text>
        <dbReference type="Rhea" id="RHEA:54288"/>
        <dbReference type="Rhea" id="RHEA-COMP:10136"/>
        <dbReference type="Rhea" id="RHEA-COMP:13846"/>
        <dbReference type="ChEBI" id="CHEBI:30616"/>
        <dbReference type="ChEBI" id="CHEBI:33019"/>
        <dbReference type="ChEBI" id="CHEBI:46858"/>
        <dbReference type="ChEBI" id="CHEBI:83624"/>
        <dbReference type="EC" id="2.7.7.108"/>
    </reaction>
</comment>
<evidence type="ECO:0000256" key="5">
    <source>
        <dbReference type="ARBA" id="ARBA00022723"/>
    </source>
</evidence>
<evidence type="ECO:0000256" key="2">
    <source>
        <dbReference type="ARBA" id="ARBA00022649"/>
    </source>
</evidence>
<evidence type="ECO:0000256" key="12">
    <source>
        <dbReference type="ARBA" id="ARBA00048696"/>
    </source>
</evidence>
<dbReference type="PANTHER" id="PTHR33571">
    <property type="entry name" value="SSL8005 PROTEIN"/>
    <property type="match status" value="1"/>
</dbReference>
<evidence type="ECO:0000256" key="6">
    <source>
        <dbReference type="ARBA" id="ARBA00022741"/>
    </source>
</evidence>
<dbReference type="EC" id="2.7.7.108" evidence="9"/>
<dbReference type="GeneID" id="97550133"/>
<keyword evidence="5" id="KW-0479">Metal-binding</keyword>
<dbReference type="GO" id="GO:0005524">
    <property type="term" value="F:ATP binding"/>
    <property type="evidence" value="ECO:0007669"/>
    <property type="project" value="UniProtKB-KW"/>
</dbReference>
<evidence type="ECO:0000256" key="3">
    <source>
        <dbReference type="ARBA" id="ARBA00022679"/>
    </source>
</evidence>
<evidence type="ECO:0000256" key="1">
    <source>
        <dbReference type="ARBA" id="ARBA00001946"/>
    </source>
</evidence>
<dbReference type="SUPFAM" id="SSF81301">
    <property type="entry name" value="Nucleotidyltransferase"/>
    <property type="match status" value="1"/>
</dbReference>
<dbReference type="Gene3D" id="3.30.460.10">
    <property type="entry name" value="Beta Polymerase, domain 2"/>
    <property type="match status" value="1"/>
</dbReference>
<gene>
    <name evidence="14" type="ORF">DK846_12705</name>
</gene>
<evidence type="ECO:0000256" key="9">
    <source>
        <dbReference type="ARBA" id="ARBA00034531"/>
    </source>
</evidence>
<protein>
    <recommendedName>
        <fullName evidence="9">protein adenylyltransferase</fullName>
        <ecNumber evidence="9">2.7.7.108</ecNumber>
    </recommendedName>
</protein>
<keyword evidence="4" id="KW-0548">Nucleotidyltransferase</keyword>
<accession>A0A2V2MWD0</accession>
<dbReference type="RefSeq" id="WP_109969318.1">
    <property type="nucleotide sequence ID" value="NZ_CP176093.1"/>
</dbReference>
<feature type="domain" description="Polymerase nucleotidyl transferase" evidence="13">
    <location>
        <begin position="12"/>
        <end position="93"/>
    </location>
</feature>
<proteinExistence type="inferred from homology"/>
<evidence type="ECO:0000259" key="13">
    <source>
        <dbReference type="Pfam" id="PF01909"/>
    </source>
</evidence>
<reference evidence="14 15" key="1">
    <citation type="submission" date="2018-05" db="EMBL/GenBank/DDBJ databases">
        <title>Draft genome of Methanospirillum lacunae Ki8-1.</title>
        <authorList>
            <person name="Dueholm M.S."/>
            <person name="Nielsen P.H."/>
            <person name="Bakmann L.F."/>
            <person name="Otzen D.E."/>
        </authorList>
    </citation>
    <scope>NUCLEOTIDE SEQUENCE [LARGE SCALE GENOMIC DNA]</scope>
    <source>
        <strain evidence="14 15">Ki8-1</strain>
    </source>
</reference>
<comment type="cofactor">
    <cofactor evidence="1">
        <name>Mg(2+)</name>
        <dbReference type="ChEBI" id="CHEBI:18420"/>
    </cofactor>
</comment>
<dbReference type="InterPro" id="IPR052038">
    <property type="entry name" value="Type-VII_TA_antitoxin"/>
</dbReference>
<comment type="catalytic activity">
    <reaction evidence="11">
        <text>O-(5'-adenylyl)-L-tyrosyl-[protein] + ATP = O-[5'-(adenylyl-(5'-&gt;3')-adenylyl)]-L-tyrosyl-[protein] + diphosphate</text>
        <dbReference type="Rhea" id="RHEA:66528"/>
        <dbReference type="Rhea" id="RHEA-COMP:13846"/>
        <dbReference type="Rhea" id="RHEA-COMP:17046"/>
        <dbReference type="ChEBI" id="CHEBI:30616"/>
        <dbReference type="ChEBI" id="CHEBI:33019"/>
        <dbReference type="ChEBI" id="CHEBI:83624"/>
        <dbReference type="ChEBI" id="CHEBI:167160"/>
    </reaction>
</comment>
<keyword evidence="8" id="KW-0460">Magnesium</keyword>
<dbReference type="GO" id="GO:0070733">
    <property type="term" value="F:AMPylase activity"/>
    <property type="evidence" value="ECO:0007669"/>
    <property type="project" value="UniProtKB-EC"/>
</dbReference>
<dbReference type="AlphaFoldDB" id="A0A2V2MWD0"/>
<evidence type="ECO:0000256" key="7">
    <source>
        <dbReference type="ARBA" id="ARBA00022840"/>
    </source>
</evidence>
<evidence type="ECO:0000256" key="4">
    <source>
        <dbReference type="ARBA" id="ARBA00022695"/>
    </source>
</evidence>
<keyword evidence="15" id="KW-1185">Reference proteome</keyword>
<evidence type="ECO:0000256" key="11">
    <source>
        <dbReference type="ARBA" id="ARBA00047518"/>
    </source>
</evidence>
<evidence type="ECO:0000256" key="10">
    <source>
        <dbReference type="ARBA" id="ARBA00038276"/>
    </source>
</evidence>
<sequence length="94" mass="10777">MDPFMLLRQSQPDLQEKFGVMKIGIFGSFARGEEQPGSDVDVLVTFQQGKKTFDNFMGTKFYLEDLFKRKVDLVTDAALKPLIRDPILKDVIYV</sequence>